<feature type="transmembrane region" description="Helical" evidence="5">
    <location>
        <begin position="350"/>
        <end position="372"/>
    </location>
</feature>
<proteinExistence type="predicted"/>
<feature type="transmembrane region" description="Helical" evidence="5">
    <location>
        <begin position="384"/>
        <end position="404"/>
    </location>
</feature>
<feature type="transmembrane region" description="Helical" evidence="5">
    <location>
        <begin position="20"/>
        <end position="43"/>
    </location>
</feature>
<dbReference type="InterPro" id="IPR013525">
    <property type="entry name" value="ABC2_TM"/>
</dbReference>
<dbReference type="Pfam" id="PF12698">
    <property type="entry name" value="ABC2_membrane_3"/>
    <property type="match status" value="1"/>
</dbReference>
<protein>
    <submittedName>
        <fullName evidence="7">ABC transporter permease</fullName>
    </submittedName>
</protein>
<sequence length="487" mass="53086">MIRSIWLVARREYLGYVSALGFWLGLLLTPIGLAVGVLVPGMIMKAQPARYYTVIDSQTDVQDALKWQFESWQSSDTLIALRQALSSSSPAEKRQIISKYEKAYAEGASPAEALKAANLPFPLSPSPIRFHEIPLKDKSIEHVETLLSSGQTLDGPEGKQTLFAAIIVNRDQVGKISSVDYISPDIVNSELRQATTGALKYISRFELFTEVGVTATQIREADADIPSLFVRKPGANQINDNQSSEVTLTDRAPFVAATIIAISLWLLIFSVVNFLLTGTIEERSNKIFDSLLTSVSVTDLLAGKLLGVLMLSATLLGSWMLMALWAGLNVDQALSPAAWEFARAALDPKLIIPALLGFLAGYLMYGAIFLAMGALCDTIQEAQALATPLILMLTTPLFIVIMALQNPSSGFVFMMSWVPFLTPFLMILRAPLDPPLLEITGHIIVMLIATTLALWCSVRVYRAGAVNGTGMKDIKNFLKKSTAKKAS</sequence>
<feature type="domain" description="ABC-2 type transporter transmembrane" evidence="6">
    <location>
        <begin position="237"/>
        <end position="457"/>
    </location>
</feature>
<evidence type="ECO:0000256" key="3">
    <source>
        <dbReference type="ARBA" id="ARBA00022989"/>
    </source>
</evidence>
<evidence type="ECO:0000256" key="5">
    <source>
        <dbReference type="SAM" id="Phobius"/>
    </source>
</evidence>
<keyword evidence="3 5" id="KW-1133">Transmembrane helix</keyword>
<accession>A0ABW2IMY3</accession>
<dbReference type="PANTHER" id="PTHR43471:SF3">
    <property type="entry name" value="ABC TRANSPORTER PERMEASE PROTEIN NATB"/>
    <property type="match status" value="1"/>
</dbReference>
<gene>
    <name evidence="7" type="ORF">ACFQS8_12905</name>
</gene>
<dbReference type="PANTHER" id="PTHR43471">
    <property type="entry name" value="ABC TRANSPORTER PERMEASE"/>
    <property type="match status" value="1"/>
</dbReference>
<feature type="transmembrane region" description="Helical" evidence="5">
    <location>
        <begin position="305"/>
        <end position="330"/>
    </location>
</feature>
<keyword evidence="8" id="KW-1185">Reference proteome</keyword>
<evidence type="ECO:0000313" key="8">
    <source>
        <dbReference type="Proteomes" id="UP001596492"/>
    </source>
</evidence>
<dbReference type="Proteomes" id="UP001596492">
    <property type="component" value="Unassembled WGS sequence"/>
</dbReference>
<reference evidence="8" key="1">
    <citation type="journal article" date="2019" name="Int. J. Syst. Evol. Microbiol.">
        <title>The Global Catalogue of Microorganisms (GCM) 10K type strain sequencing project: providing services to taxonomists for standard genome sequencing and annotation.</title>
        <authorList>
            <consortium name="The Broad Institute Genomics Platform"/>
            <consortium name="The Broad Institute Genome Sequencing Center for Infectious Disease"/>
            <person name="Wu L."/>
            <person name="Ma J."/>
        </authorList>
    </citation>
    <scope>NUCLEOTIDE SEQUENCE [LARGE SCALE GENOMIC DNA]</scope>
    <source>
        <strain evidence="8">CCUG 51308</strain>
    </source>
</reference>
<evidence type="ECO:0000259" key="6">
    <source>
        <dbReference type="Pfam" id="PF12698"/>
    </source>
</evidence>
<comment type="caution">
    <text evidence="7">The sequence shown here is derived from an EMBL/GenBank/DDBJ whole genome shotgun (WGS) entry which is preliminary data.</text>
</comment>
<evidence type="ECO:0000313" key="7">
    <source>
        <dbReference type="EMBL" id="MFC7292523.1"/>
    </source>
</evidence>
<feature type="transmembrane region" description="Helical" evidence="5">
    <location>
        <begin position="254"/>
        <end position="276"/>
    </location>
</feature>
<name>A0ABW2IMY3_9PROT</name>
<evidence type="ECO:0000256" key="4">
    <source>
        <dbReference type="ARBA" id="ARBA00023136"/>
    </source>
</evidence>
<organism evidence="7 8">
    <name type="scientific">Hirschia litorea</name>
    <dbReference type="NCBI Taxonomy" id="1199156"/>
    <lineage>
        <taxon>Bacteria</taxon>
        <taxon>Pseudomonadati</taxon>
        <taxon>Pseudomonadota</taxon>
        <taxon>Alphaproteobacteria</taxon>
        <taxon>Hyphomonadales</taxon>
        <taxon>Hyphomonadaceae</taxon>
        <taxon>Hirschia</taxon>
    </lineage>
</organism>
<evidence type="ECO:0000256" key="2">
    <source>
        <dbReference type="ARBA" id="ARBA00022692"/>
    </source>
</evidence>
<feature type="transmembrane region" description="Helical" evidence="5">
    <location>
        <begin position="442"/>
        <end position="461"/>
    </location>
</feature>
<keyword evidence="2 5" id="KW-0812">Transmembrane</keyword>
<keyword evidence="4 5" id="KW-0472">Membrane</keyword>
<evidence type="ECO:0000256" key="1">
    <source>
        <dbReference type="ARBA" id="ARBA00004141"/>
    </source>
</evidence>
<dbReference type="EMBL" id="JBHTBR010000005">
    <property type="protein sequence ID" value="MFC7292523.1"/>
    <property type="molecule type" value="Genomic_DNA"/>
</dbReference>
<comment type="subcellular location">
    <subcellularLocation>
        <location evidence="1">Membrane</location>
        <topology evidence="1">Multi-pass membrane protein</topology>
    </subcellularLocation>
</comment>
<dbReference type="RefSeq" id="WP_382168016.1">
    <property type="nucleotide sequence ID" value="NZ_JBHTBR010000005.1"/>
</dbReference>